<dbReference type="InterPro" id="IPR013766">
    <property type="entry name" value="Thioredoxin_domain"/>
</dbReference>
<dbReference type="Pfam" id="PF08534">
    <property type="entry name" value="Redoxin"/>
    <property type="match status" value="1"/>
</dbReference>
<dbReference type="GO" id="GO:0030288">
    <property type="term" value="C:outer membrane-bounded periplasmic space"/>
    <property type="evidence" value="ECO:0007669"/>
    <property type="project" value="InterPro"/>
</dbReference>
<dbReference type="CDD" id="cd03010">
    <property type="entry name" value="TlpA_like_DsbE"/>
    <property type="match status" value="1"/>
</dbReference>
<keyword evidence="3" id="KW-0201">Cytochrome c-type biogenesis</keyword>
<evidence type="ECO:0000256" key="3">
    <source>
        <dbReference type="ARBA" id="ARBA00022748"/>
    </source>
</evidence>
<comment type="similarity">
    <text evidence="2">Belongs to the thioredoxin family. DsbE subfamily.</text>
</comment>
<keyword evidence="5" id="KW-0676">Redox-active center</keyword>
<dbReference type="GO" id="GO:0015036">
    <property type="term" value="F:disulfide oxidoreductase activity"/>
    <property type="evidence" value="ECO:0007669"/>
    <property type="project" value="InterPro"/>
</dbReference>
<dbReference type="Proteomes" id="UP000319148">
    <property type="component" value="Unassembled WGS sequence"/>
</dbReference>
<protein>
    <submittedName>
        <fullName evidence="7">DsbE family thiol:disulfide interchange protein</fullName>
    </submittedName>
</protein>
<keyword evidence="8" id="KW-1185">Reference proteome</keyword>
<evidence type="ECO:0000313" key="8">
    <source>
        <dbReference type="Proteomes" id="UP000319148"/>
    </source>
</evidence>
<evidence type="ECO:0000256" key="2">
    <source>
        <dbReference type="ARBA" id="ARBA00007758"/>
    </source>
</evidence>
<dbReference type="GO" id="GO:0017004">
    <property type="term" value="P:cytochrome complex assembly"/>
    <property type="evidence" value="ECO:0007669"/>
    <property type="project" value="UniProtKB-KW"/>
</dbReference>
<dbReference type="AlphaFoldDB" id="A0A501PN44"/>
<accession>A0A501PN44</accession>
<dbReference type="InterPro" id="IPR036249">
    <property type="entry name" value="Thioredoxin-like_sf"/>
</dbReference>
<dbReference type="OrthoDB" id="9799347at2"/>
<dbReference type="PANTHER" id="PTHR42852:SF6">
    <property type="entry name" value="THIOL:DISULFIDE INTERCHANGE PROTEIN DSBE"/>
    <property type="match status" value="1"/>
</dbReference>
<dbReference type="EMBL" id="VFIY01000005">
    <property type="protein sequence ID" value="TPD61578.1"/>
    <property type="molecule type" value="Genomic_DNA"/>
</dbReference>
<name>A0A501PN44_9PROT</name>
<gene>
    <name evidence="7" type="ORF">FIV46_05045</name>
</gene>
<reference evidence="8" key="1">
    <citation type="submission" date="2019-06" db="EMBL/GenBank/DDBJ databases">
        <title>The complete genome of Emcibacter congregatus ZYLT.</title>
        <authorList>
            <person name="Zhao Z."/>
        </authorList>
    </citation>
    <scope>NUCLEOTIDE SEQUENCE [LARGE SCALE GENOMIC DNA]</scope>
    <source>
        <strain evidence="8">MCCC 1A06723</strain>
    </source>
</reference>
<dbReference type="InterPro" id="IPR050553">
    <property type="entry name" value="Thioredoxin_ResA/DsbE_sf"/>
</dbReference>
<dbReference type="PROSITE" id="PS00194">
    <property type="entry name" value="THIOREDOXIN_1"/>
    <property type="match status" value="1"/>
</dbReference>
<comment type="subcellular location">
    <subcellularLocation>
        <location evidence="1">Cell envelope</location>
    </subcellularLocation>
</comment>
<evidence type="ECO:0000313" key="7">
    <source>
        <dbReference type="EMBL" id="TPD61578.1"/>
    </source>
</evidence>
<feature type="domain" description="Thioredoxin" evidence="6">
    <location>
        <begin position="33"/>
        <end position="177"/>
    </location>
</feature>
<keyword evidence="4" id="KW-1015">Disulfide bond</keyword>
<comment type="caution">
    <text evidence="7">The sequence shown here is derived from an EMBL/GenBank/DDBJ whole genome shotgun (WGS) entry which is preliminary data.</text>
</comment>
<dbReference type="InterPro" id="IPR017937">
    <property type="entry name" value="Thioredoxin_CS"/>
</dbReference>
<dbReference type="InterPro" id="IPR004799">
    <property type="entry name" value="Periplasmic_diS_OxRdtase_DsbE"/>
</dbReference>
<proteinExistence type="inferred from homology"/>
<dbReference type="SUPFAM" id="SSF52833">
    <property type="entry name" value="Thioredoxin-like"/>
    <property type="match status" value="1"/>
</dbReference>
<sequence length="180" mass="19818">MQLKAILPLAIFALLAVALGVGLTLNPRDIPSALIDHPVPEFSLPNLEGNDDGFAAADLIAAGDEVVLVNFFASWCAPCRIEHPQLEKLASDYGIKIYGIAYKDKPENSRSFLNNLGNPYARVAADFNGRVGIDWGVYGVPETYFIKNGRIVHKHLGPIHEMDIEDKIIPVLKQIQEKDQ</sequence>
<dbReference type="PANTHER" id="PTHR42852">
    <property type="entry name" value="THIOL:DISULFIDE INTERCHANGE PROTEIN DSBE"/>
    <property type="match status" value="1"/>
</dbReference>
<evidence type="ECO:0000259" key="6">
    <source>
        <dbReference type="PROSITE" id="PS51352"/>
    </source>
</evidence>
<dbReference type="PROSITE" id="PS51352">
    <property type="entry name" value="THIOREDOXIN_2"/>
    <property type="match status" value="1"/>
</dbReference>
<dbReference type="InterPro" id="IPR013740">
    <property type="entry name" value="Redoxin"/>
</dbReference>
<dbReference type="RefSeq" id="WP_139939040.1">
    <property type="nucleotide sequence ID" value="NZ_JBHSYP010000003.1"/>
</dbReference>
<evidence type="ECO:0000256" key="4">
    <source>
        <dbReference type="ARBA" id="ARBA00023157"/>
    </source>
</evidence>
<dbReference type="Gene3D" id="3.40.30.10">
    <property type="entry name" value="Glutaredoxin"/>
    <property type="match status" value="1"/>
</dbReference>
<evidence type="ECO:0000256" key="1">
    <source>
        <dbReference type="ARBA" id="ARBA00004196"/>
    </source>
</evidence>
<evidence type="ECO:0000256" key="5">
    <source>
        <dbReference type="ARBA" id="ARBA00023284"/>
    </source>
</evidence>
<organism evidence="7 8">
    <name type="scientific">Emcibacter nanhaiensis</name>
    <dbReference type="NCBI Taxonomy" id="1505037"/>
    <lineage>
        <taxon>Bacteria</taxon>
        <taxon>Pseudomonadati</taxon>
        <taxon>Pseudomonadota</taxon>
        <taxon>Alphaproteobacteria</taxon>
        <taxon>Emcibacterales</taxon>
        <taxon>Emcibacteraceae</taxon>
        <taxon>Emcibacter</taxon>
    </lineage>
</organism>
<dbReference type="NCBIfam" id="TIGR00385">
    <property type="entry name" value="dsbE"/>
    <property type="match status" value="1"/>
</dbReference>